<organism evidence="1 2">
    <name type="scientific">Ligilactobacillus salitolerans</name>
    <dbReference type="NCBI Taxonomy" id="1808352"/>
    <lineage>
        <taxon>Bacteria</taxon>
        <taxon>Bacillati</taxon>
        <taxon>Bacillota</taxon>
        <taxon>Bacilli</taxon>
        <taxon>Lactobacillales</taxon>
        <taxon>Lactobacillaceae</taxon>
        <taxon>Ligilactobacillus</taxon>
    </lineage>
</organism>
<evidence type="ECO:0000313" key="2">
    <source>
        <dbReference type="Proteomes" id="UP000286848"/>
    </source>
</evidence>
<sequence>MTVVVTSDDTEFPKPAGQPLEYALAKCDCQPEETLYIGDADTDETAAFNAGVEFAGALWGSGETKNFKQPSLLLASPLDVKRLV</sequence>
<dbReference type="InterPro" id="IPR036412">
    <property type="entry name" value="HAD-like_sf"/>
</dbReference>
<dbReference type="GO" id="GO:0006281">
    <property type="term" value="P:DNA repair"/>
    <property type="evidence" value="ECO:0007669"/>
    <property type="project" value="TreeGrafter"/>
</dbReference>
<dbReference type="PANTHER" id="PTHR43434">
    <property type="entry name" value="PHOSPHOGLYCOLATE PHOSPHATASE"/>
    <property type="match status" value="1"/>
</dbReference>
<dbReference type="SUPFAM" id="SSF56784">
    <property type="entry name" value="HAD-like"/>
    <property type="match status" value="1"/>
</dbReference>
<dbReference type="InterPro" id="IPR041492">
    <property type="entry name" value="HAD_2"/>
</dbReference>
<dbReference type="Proteomes" id="UP000286848">
    <property type="component" value="Unassembled WGS sequence"/>
</dbReference>
<accession>A0A401IVN3</accession>
<evidence type="ECO:0008006" key="3">
    <source>
        <dbReference type="Google" id="ProtNLM"/>
    </source>
</evidence>
<proteinExistence type="predicted"/>
<gene>
    <name evidence="1" type="ORF">LFYK43_20250</name>
</gene>
<name>A0A401IVN3_9LACO</name>
<dbReference type="Gene3D" id="3.40.50.1000">
    <property type="entry name" value="HAD superfamily/HAD-like"/>
    <property type="match status" value="1"/>
</dbReference>
<dbReference type="GO" id="GO:0008967">
    <property type="term" value="F:phosphoglycolate phosphatase activity"/>
    <property type="evidence" value="ECO:0007669"/>
    <property type="project" value="TreeGrafter"/>
</dbReference>
<dbReference type="AlphaFoldDB" id="A0A401IVN3"/>
<dbReference type="EMBL" id="BFFP01000040">
    <property type="protein sequence ID" value="GBG95566.1"/>
    <property type="molecule type" value="Genomic_DNA"/>
</dbReference>
<dbReference type="InterPro" id="IPR023214">
    <property type="entry name" value="HAD_sf"/>
</dbReference>
<keyword evidence="2" id="KW-1185">Reference proteome</keyword>
<dbReference type="PANTHER" id="PTHR43434:SF1">
    <property type="entry name" value="PHOSPHOGLYCOLATE PHOSPHATASE"/>
    <property type="match status" value="1"/>
</dbReference>
<comment type="caution">
    <text evidence="1">The sequence shown here is derived from an EMBL/GenBank/DDBJ whole genome shotgun (WGS) entry which is preliminary data.</text>
</comment>
<evidence type="ECO:0000313" key="1">
    <source>
        <dbReference type="EMBL" id="GBG95566.1"/>
    </source>
</evidence>
<dbReference type="InterPro" id="IPR050155">
    <property type="entry name" value="HAD-like_hydrolase_sf"/>
</dbReference>
<protein>
    <recommendedName>
        <fullName evidence="3">Phosphoglycolate phosphatase</fullName>
    </recommendedName>
</protein>
<dbReference type="Pfam" id="PF13419">
    <property type="entry name" value="HAD_2"/>
    <property type="match status" value="1"/>
</dbReference>
<reference evidence="1 2" key="1">
    <citation type="journal article" date="2019" name="Int. J. Syst. Evol. Microbiol.">
        <title>Lactobacillus salitolerans sp. nov., a novel lactic acid bacterium isolated from spent mushroom substrates.</title>
        <authorList>
            <person name="Tohno M."/>
            <person name="Tanizawa Y."/>
            <person name="Kojima Y."/>
            <person name="Sakamoto M."/>
            <person name="Nakamura Y."/>
            <person name="Ohkuma M."/>
            <person name="Kobayashi H."/>
        </authorList>
    </citation>
    <scope>NUCLEOTIDE SEQUENCE [LARGE SCALE GENOMIC DNA]</scope>
    <source>
        <strain evidence="1 2">YK43</strain>
    </source>
</reference>